<dbReference type="Pfam" id="PF05354">
    <property type="entry name" value="Phage_attach"/>
    <property type="match status" value="1"/>
</dbReference>
<gene>
    <name evidence="1" type="ORF">BUE93_09490</name>
</gene>
<accession>A0A2S9X5B1</accession>
<dbReference type="AlphaFoldDB" id="A0A2S9X5B1"/>
<name>A0A2S9X5B1_9NEIS</name>
<dbReference type="RefSeq" id="WP_106076646.1">
    <property type="nucleotide sequence ID" value="NZ_MTBD01000024.1"/>
</dbReference>
<dbReference type="EMBL" id="MTBD01000024">
    <property type="protein sequence ID" value="PRP70883.1"/>
    <property type="molecule type" value="Genomic_DNA"/>
</dbReference>
<reference evidence="1 2" key="1">
    <citation type="submission" date="2017-01" db="EMBL/GenBank/DDBJ databases">
        <title>New insights into the genetic diversity of Chromobacterium isolated from tropical freshwater lake.</title>
        <authorList>
            <person name="Santos A.B."/>
            <person name="Nascimento A.M."/>
            <person name="Da Silva P.C."/>
        </authorList>
    </citation>
    <scope>NUCLEOTIDE SEQUENCE [LARGE SCALE GENOMIC DNA]</scope>
    <source>
        <strain evidence="1 2">56AF</strain>
    </source>
</reference>
<organism evidence="1 2">
    <name type="scientific">Chromobacterium amazonense</name>
    <dbReference type="NCBI Taxonomy" id="1382803"/>
    <lineage>
        <taxon>Bacteria</taxon>
        <taxon>Pseudomonadati</taxon>
        <taxon>Pseudomonadota</taxon>
        <taxon>Betaproteobacteria</taxon>
        <taxon>Neisseriales</taxon>
        <taxon>Chromobacteriaceae</taxon>
        <taxon>Chromobacterium</taxon>
    </lineage>
</organism>
<protein>
    <submittedName>
        <fullName evidence="1">Uncharacterized protein</fullName>
    </submittedName>
</protein>
<dbReference type="Proteomes" id="UP000239469">
    <property type="component" value="Unassembled WGS sequence"/>
</dbReference>
<comment type="caution">
    <text evidence="1">The sequence shown here is derived from an EMBL/GenBank/DDBJ whole genome shotgun (WGS) entry which is preliminary data.</text>
</comment>
<dbReference type="InterPro" id="IPR008018">
    <property type="entry name" value="Phage_tail_attach_FII"/>
</dbReference>
<evidence type="ECO:0000313" key="2">
    <source>
        <dbReference type="Proteomes" id="UP000239469"/>
    </source>
</evidence>
<sequence length="176" mass="18937">MRAGLLRHRGEIIGVGRAWFGLIEKAASADNAIAGLRVASFVELRARADTPLSPMSHVRIGTRLFVVMFARAIPGGQAAAVVELAGQPARYLPREGQPVATRCHVQRDAVLVGENNSRVVYRARLEVPLIECPRPQPGDKIEVGGVAYTVSALAHDGDDGIVRAVWGDVRKAIDED</sequence>
<proteinExistence type="predicted"/>
<dbReference type="GO" id="GO:0019068">
    <property type="term" value="P:virion assembly"/>
    <property type="evidence" value="ECO:0007669"/>
    <property type="project" value="InterPro"/>
</dbReference>
<evidence type="ECO:0000313" key="1">
    <source>
        <dbReference type="EMBL" id="PRP70883.1"/>
    </source>
</evidence>